<comment type="caution">
    <text evidence="3">The sequence shown here is derived from an EMBL/GenBank/DDBJ whole genome shotgun (WGS) entry which is preliminary data.</text>
</comment>
<feature type="compositionally biased region" description="Polar residues" evidence="1">
    <location>
        <begin position="1"/>
        <end position="14"/>
    </location>
</feature>
<gene>
    <name evidence="3" type="ORF">PF006_g28665</name>
</gene>
<sequence length="543" mass="61259">MEVLTNVSSPQQLPAESESESGRWVTTQRRLLIVWLIMGVLPFCLQTRSYLQFVKPHKIPEVLVVPPDLPKETANLTEVCPVMALVLAGVWWNFEATHYYKADQGIVCHAVVPQYNSHGNYFIGSSRTTPYHTTPSSCANDSYPFEQYLYHGSIGYYSFYEGEVGTYCAKSKTAYIVVEVLGSYDINGSFLAKDTGSTNTRGSYWYNIIGGFWLIFRAVTIRRSFISLMRYGHKCDEMHEIIGQHDAMVFVQENMRLSAHGATNYQRAAILALIVEGIMADLFLIIAHDGWRAQVQYVSLGFNLSGLMLLLFEIIESMHLLKEQWRLRIKRVFFSYETALLGELVCAFVFQTFLSVLNGSELKRSKPTALAVSYYFWSLICHGLVVLVVVLIISCVRVLWALVFVWWKHRSFALLSESCCVDAALGVRNRSTLLGGYHFGDGELYYTVTALKAFGMLKMEEGGVEYLVLQRLHWVIAPEDSLVIIGIISGDRVEPCNERRCTGIVSFLDRKLGGASNETENTHRGPTIRATNRVVAWTGSIIT</sequence>
<feature type="transmembrane region" description="Helical" evidence="2">
    <location>
        <begin position="333"/>
        <end position="354"/>
    </location>
</feature>
<protein>
    <submittedName>
        <fullName evidence="3">Uncharacterized protein</fullName>
    </submittedName>
</protein>
<dbReference type="Proteomes" id="UP000440732">
    <property type="component" value="Unassembled WGS sequence"/>
</dbReference>
<dbReference type="EMBL" id="QXGA01004398">
    <property type="protein sequence ID" value="KAE9073761.1"/>
    <property type="molecule type" value="Genomic_DNA"/>
</dbReference>
<evidence type="ECO:0000256" key="2">
    <source>
        <dbReference type="SAM" id="Phobius"/>
    </source>
</evidence>
<accession>A0A6A3QCY2</accession>
<feature type="transmembrane region" description="Helical" evidence="2">
    <location>
        <begin position="31"/>
        <end position="51"/>
    </location>
</feature>
<dbReference type="AlphaFoldDB" id="A0A6A3QCY2"/>
<keyword evidence="2" id="KW-0812">Transmembrane</keyword>
<feature type="transmembrane region" description="Helical" evidence="2">
    <location>
        <begin position="204"/>
        <end position="221"/>
    </location>
</feature>
<evidence type="ECO:0000256" key="1">
    <source>
        <dbReference type="SAM" id="MobiDB-lite"/>
    </source>
</evidence>
<name>A0A6A3QCY2_9STRA</name>
<evidence type="ECO:0000313" key="4">
    <source>
        <dbReference type="Proteomes" id="UP000440732"/>
    </source>
</evidence>
<feature type="transmembrane region" description="Helical" evidence="2">
    <location>
        <begin position="294"/>
        <end position="312"/>
    </location>
</feature>
<keyword evidence="2" id="KW-1133">Transmembrane helix</keyword>
<keyword evidence="2" id="KW-0472">Membrane</keyword>
<evidence type="ECO:0000313" key="3">
    <source>
        <dbReference type="EMBL" id="KAE9073761.1"/>
    </source>
</evidence>
<feature type="region of interest" description="Disordered" evidence="1">
    <location>
        <begin position="1"/>
        <end position="20"/>
    </location>
</feature>
<reference evidence="3 4" key="1">
    <citation type="submission" date="2018-08" db="EMBL/GenBank/DDBJ databases">
        <title>Genomic investigation of the strawberry pathogen Phytophthora fragariae indicates pathogenicity is determined by transcriptional variation in three key races.</title>
        <authorList>
            <person name="Adams T.M."/>
            <person name="Armitage A.D."/>
            <person name="Sobczyk M.K."/>
            <person name="Bates H.J."/>
            <person name="Dunwell J.M."/>
            <person name="Nellist C.F."/>
            <person name="Harrison R.J."/>
        </authorList>
    </citation>
    <scope>NUCLEOTIDE SEQUENCE [LARGE SCALE GENOMIC DNA]</scope>
    <source>
        <strain evidence="3 4">NOV-5</strain>
    </source>
</reference>
<organism evidence="3 4">
    <name type="scientific">Phytophthora fragariae</name>
    <dbReference type="NCBI Taxonomy" id="53985"/>
    <lineage>
        <taxon>Eukaryota</taxon>
        <taxon>Sar</taxon>
        <taxon>Stramenopiles</taxon>
        <taxon>Oomycota</taxon>
        <taxon>Peronosporomycetes</taxon>
        <taxon>Peronosporales</taxon>
        <taxon>Peronosporaceae</taxon>
        <taxon>Phytophthora</taxon>
    </lineage>
</organism>
<feature type="transmembrane region" description="Helical" evidence="2">
    <location>
        <begin position="268"/>
        <end position="288"/>
    </location>
</feature>
<feature type="transmembrane region" description="Helical" evidence="2">
    <location>
        <begin position="374"/>
        <end position="407"/>
    </location>
</feature>
<proteinExistence type="predicted"/>